<gene>
    <name evidence="1" type="ORF">BO95DRAFT_461005</name>
</gene>
<name>A0ACD1GHM4_9EURO</name>
<dbReference type="Proteomes" id="UP000249057">
    <property type="component" value="Unassembled WGS sequence"/>
</dbReference>
<organism evidence="1 2">
    <name type="scientific">Aspergillus brunneoviolaceus CBS 621.78</name>
    <dbReference type="NCBI Taxonomy" id="1450534"/>
    <lineage>
        <taxon>Eukaryota</taxon>
        <taxon>Fungi</taxon>
        <taxon>Dikarya</taxon>
        <taxon>Ascomycota</taxon>
        <taxon>Pezizomycotina</taxon>
        <taxon>Eurotiomycetes</taxon>
        <taxon>Eurotiomycetidae</taxon>
        <taxon>Eurotiales</taxon>
        <taxon>Aspergillaceae</taxon>
        <taxon>Aspergillus</taxon>
        <taxon>Aspergillus subgen. Circumdati</taxon>
    </lineage>
</organism>
<keyword evidence="2" id="KW-1185">Reference proteome</keyword>
<evidence type="ECO:0000313" key="1">
    <source>
        <dbReference type="EMBL" id="RAH48747.1"/>
    </source>
</evidence>
<protein>
    <submittedName>
        <fullName evidence="1">Uncharacterized protein</fullName>
    </submittedName>
</protein>
<reference evidence="1" key="1">
    <citation type="submission" date="2018-02" db="EMBL/GenBank/DDBJ databases">
        <title>The genomes of Aspergillus section Nigri reveals drivers in fungal speciation.</title>
        <authorList>
            <consortium name="DOE Joint Genome Institute"/>
            <person name="Vesth T.C."/>
            <person name="Nybo J."/>
            <person name="Theobald S."/>
            <person name="Brandl J."/>
            <person name="Frisvad J.C."/>
            <person name="Nielsen K.F."/>
            <person name="Lyhne E.K."/>
            <person name="Kogle M.E."/>
            <person name="Kuo A."/>
            <person name="Riley R."/>
            <person name="Clum A."/>
            <person name="Nolan M."/>
            <person name="Lipzen A."/>
            <person name="Salamov A."/>
            <person name="Henrissat B."/>
            <person name="Wiebenga A."/>
            <person name="De vries R.P."/>
            <person name="Grigoriev I.V."/>
            <person name="Mortensen U.H."/>
            <person name="Andersen M.R."/>
            <person name="Baker S.E."/>
        </authorList>
    </citation>
    <scope>NUCLEOTIDE SEQUENCE</scope>
    <source>
        <strain evidence="1">CBS 621.78</strain>
    </source>
</reference>
<dbReference type="EMBL" id="KZ825322">
    <property type="protein sequence ID" value="RAH48747.1"/>
    <property type="molecule type" value="Genomic_DNA"/>
</dbReference>
<accession>A0ACD1GHM4</accession>
<evidence type="ECO:0000313" key="2">
    <source>
        <dbReference type="Proteomes" id="UP000249057"/>
    </source>
</evidence>
<proteinExistence type="predicted"/>
<sequence length="322" mass="35975">MSDTSFGPPPSGLDLTASHHSKNNAAVISTYILAAGAIALRWTTRYRMQDAAIAADDWMILAAWISVTASFVCTIIGGNYGLGKHVWSVAMTDIMKLMRILFAYVLIYVVTVPLIKLSILLLYRRIFGMSKAIWFCAVLTIGYWLSCTIAFLVCCRPVSYYWRQYADPSSGRCVFNLYPFYIGNAVANLITDKVLVCGIFMLGGFVCIASVIRLYYLTFLKTSVDITWVIGDVFIWSSVEPCVGILCACLPTLQPLLRYAVKRFASSRVGRYILQSSGGKDSTTIAEGRRTVEMNNLSRENDADEQWIAVETKFELGEELRR</sequence>